<gene>
    <name evidence="19" type="primary">NUF2</name>
    <name evidence="19" type="ORF">VC83_06668</name>
</gene>
<comment type="similarity">
    <text evidence="4">Belongs to the NUF2 family.</text>
</comment>
<feature type="region of interest" description="Disordered" evidence="16">
    <location>
        <begin position="373"/>
        <end position="392"/>
    </location>
</feature>
<evidence type="ECO:0000256" key="16">
    <source>
        <dbReference type="SAM" id="MobiDB-lite"/>
    </source>
</evidence>
<feature type="coiled-coil region" evidence="15">
    <location>
        <begin position="174"/>
        <end position="222"/>
    </location>
</feature>
<evidence type="ECO:0000256" key="10">
    <source>
        <dbReference type="ARBA" id="ARBA00023054"/>
    </source>
</evidence>
<dbReference type="Proteomes" id="UP000077154">
    <property type="component" value="Unassembled WGS sequence"/>
</dbReference>
<evidence type="ECO:0000256" key="11">
    <source>
        <dbReference type="ARBA" id="ARBA00023242"/>
    </source>
</evidence>
<dbReference type="GO" id="GO:0007052">
    <property type="term" value="P:mitotic spindle organization"/>
    <property type="evidence" value="ECO:0007669"/>
    <property type="project" value="TreeGrafter"/>
</dbReference>
<evidence type="ECO:0000259" key="18">
    <source>
        <dbReference type="Pfam" id="PF18595"/>
    </source>
</evidence>
<feature type="domain" description="Nuf2 DHR10-like" evidence="18">
    <location>
        <begin position="281"/>
        <end position="396"/>
    </location>
</feature>
<dbReference type="GO" id="GO:0005634">
    <property type="term" value="C:nucleus"/>
    <property type="evidence" value="ECO:0007669"/>
    <property type="project" value="UniProtKB-SubCell"/>
</dbReference>
<reference evidence="19" key="1">
    <citation type="submission" date="2016-03" db="EMBL/GenBank/DDBJ databases">
        <title>Updated assembly of Pseudogymnoascus destructans, the fungus causing white-nose syndrome of bats.</title>
        <authorList>
            <person name="Palmer J.M."/>
            <person name="Drees K.P."/>
            <person name="Foster J.T."/>
            <person name="Lindner D.L."/>
        </authorList>
    </citation>
    <scope>NUCLEOTIDE SEQUENCE [LARGE SCALE GENOMIC DNA]</scope>
    <source>
        <strain evidence="19">20631-21</strain>
    </source>
</reference>
<evidence type="ECO:0000256" key="13">
    <source>
        <dbReference type="ARBA" id="ARBA00023328"/>
    </source>
</evidence>
<keyword evidence="12" id="KW-0131">Cell cycle</keyword>
<dbReference type="PANTHER" id="PTHR21650">
    <property type="entry name" value="MEMBRALIN/KINETOCHORE PROTEIN NUF2"/>
    <property type="match status" value="1"/>
</dbReference>
<comment type="subcellular location">
    <subcellularLocation>
        <location evidence="3">Chromosome</location>
        <location evidence="3">Centromere</location>
        <location evidence="3">Kinetochore</location>
    </subcellularLocation>
    <subcellularLocation>
        <location evidence="2">Nucleus</location>
    </subcellularLocation>
</comment>
<keyword evidence="6" id="KW-0158">Chromosome</keyword>
<evidence type="ECO:0000256" key="2">
    <source>
        <dbReference type="ARBA" id="ARBA00004123"/>
    </source>
</evidence>
<dbReference type="InterPro" id="IPR041112">
    <property type="entry name" value="Nuf2_DHR10-like"/>
</dbReference>
<evidence type="ECO:0000256" key="4">
    <source>
        <dbReference type="ARBA" id="ARBA00005498"/>
    </source>
</evidence>
<dbReference type="InterPro" id="IPR005549">
    <property type="entry name" value="Kinetochore_Nuf2_N"/>
</dbReference>
<dbReference type="GO" id="GO:0044877">
    <property type="term" value="F:protein-containing complex binding"/>
    <property type="evidence" value="ECO:0007669"/>
    <property type="project" value="TreeGrafter"/>
</dbReference>
<dbReference type="RefSeq" id="XP_024321768.1">
    <property type="nucleotide sequence ID" value="XM_024470260.1"/>
</dbReference>
<keyword evidence="10 15" id="KW-0175">Coiled coil</keyword>
<evidence type="ECO:0000256" key="12">
    <source>
        <dbReference type="ARBA" id="ARBA00023306"/>
    </source>
</evidence>
<keyword evidence="8" id="KW-0498">Mitosis</keyword>
<accession>A0A177A640</accession>
<organism evidence="19">
    <name type="scientific">Pseudogymnoascus destructans</name>
    <dbReference type="NCBI Taxonomy" id="655981"/>
    <lineage>
        <taxon>Eukaryota</taxon>
        <taxon>Fungi</taxon>
        <taxon>Dikarya</taxon>
        <taxon>Ascomycota</taxon>
        <taxon>Pezizomycotina</taxon>
        <taxon>Leotiomycetes</taxon>
        <taxon>Thelebolales</taxon>
        <taxon>Thelebolaceae</taxon>
        <taxon>Pseudogymnoascus</taxon>
    </lineage>
</organism>
<keyword evidence="13" id="KW-0137">Centromere</keyword>
<evidence type="ECO:0000256" key="6">
    <source>
        <dbReference type="ARBA" id="ARBA00022454"/>
    </source>
</evidence>
<dbReference type="GO" id="GO:0045132">
    <property type="term" value="P:meiotic chromosome segregation"/>
    <property type="evidence" value="ECO:0007669"/>
    <property type="project" value="TreeGrafter"/>
</dbReference>
<evidence type="ECO:0000256" key="14">
    <source>
        <dbReference type="ARBA" id="ARBA00072418"/>
    </source>
</evidence>
<evidence type="ECO:0000256" key="7">
    <source>
        <dbReference type="ARBA" id="ARBA00022618"/>
    </source>
</evidence>
<evidence type="ECO:0000256" key="1">
    <source>
        <dbReference type="ARBA" id="ARBA00002772"/>
    </source>
</evidence>
<proteinExistence type="inferred from homology"/>
<evidence type="ECO:0000256" key="5">
    <source>
        <dbReference type="ARBA" id="ARBA00017594"/>
    </source>
</evidence>
<evidence type="ECO:0000256" key="3">
    <source>
        <dbReference type="ARBA" id="ARBA00004629"/>
    </source>
</evidence>
<dbReference type="eggNOG" id="KOG4438">
    <property type="taxonomic scope" value="Eukaryota"/>
</dbReference>
<keyword evidence="9" id="KW-0995">Kinetochore</keyword>
<sequence length="462" mass="53471">MSYNSRMSMAPPPSQQKSRVTKKEEESDAFMRLPDKEIAGCISDIGVPFTAADLQKPNPLQIQQIFQWFAELLMNATHDTIGPAMRAAAEDVCGEYMDVVPSDVRNLMGFYMSLRKLLQECGVHDFSFQDLQKPTHERLSKIFSYIINFVRFRESQTGVIDEHFNKTETTKGRIETLYMENQEMEARLEEMRRNRKAMESHVSEKVKRNQELKQRLRALQVSQTEVMARYDGLQKKKDELTHVLEDKTATAINLRQESGKLRPYVLQSPAALQATLTDLGASLSNEKAHIDSLDRRARALQTSTDTFGVVSTDVASVSKILEETAAELQKEDEENVKNSRQRDALSERGNNVREVEREESLLKRQLAKYNERTEKLREGSREKAQAAKERMEELRAVHRTLTEERGDKGREMERRRVRIEQTEKKMVDLKENIENEIHTAHDEFLKMDSHIKLYITEMEQSL</sequence>
<dbReference type="GO" id="GO:0051301">
    <property type="term" value="P:cell division"/>
    <property type="evidence" value="ECO:0007669"/>
    <property type="project" value="UniProtKB-KW"/>
</dbReference>
<evidence type="ECO:0000259" key="17">
    <source>
        <dbReference type="Pfam" id="PF03800"/>
    </source>
</evidence>
<dbReference type="AlphaFoldDB" id="A0A177A640"/>
<dbReference type="EMBL" id="KV441404">
    <property type="protein sequence ID" value="OAF56474.1"/>
    <property type="molecule type" value="Genomic_DNA"/>
</dbReference>
<dbReference type="FunFam" id="1.10.418.60:FF:000003">
    <property type="entry name" value="Probable kinetochore protein nuf2"/>
    <property type="match status" value="1"/>
</dbReference>
<dbReference type="GO" id="GO:0031262">
    <property type="term" value="C:Ndc80 complex"/>
    <property type="evidence" value="ECO:0007669"/>
    <property type="project" value="InterPro"/>
</dbReference>
<dbReference type="Gene3D" id="1.10.418.60">
    <property type="entry name" value="Ncd80 complex, Nuf2 subunit"/>
    <property type="match status" value="1"/>
</dbReference>
<keyword evidence="7" id="KW-0132">Cell division</keyword>
<evidence type="ECO:0000256" key="15">
    <source>
        <dbReference type="SAM" id="Coils"/>
    </source>
</evidence>
<evidence type="ECO:0000256" key="9">
    <source>
        <dbReference type="ARBA" id="ARBA00022838"/>
    </source>
</evidence>
<dbReference type="InterPro" id="IPR038275">
    <property type="entry name" value="Nuf2_N_sf"/>
</dbReference>
<dbReference type="GO" id="GO:0051383">
    <property type="term" value="P:kinetochore organization"/>
    <property type="evidence" value="ECO:0007669"/>
    <property type="project" value="TreeGrafter"/>
</dbReference>
<protein>
    <recommendedName>
        <fullName evidence="5">Probable kinetochore protein NUF2</fullName>
    </recommendedName>
    <alternativeName>
        <fullName evidence="14">Probable kinetochore protein nuf2</fullName>
    </alternativeName>
</protein>
<dbReference type="OrthoDB" id="8194677at2759"/>
<dbReference type="PANTHER" id="PTHR21650:SF2">
    <property type="entry name" value="KINETOCHORE PROTEIN NUF2"/>
    <property type="match status" value="1"/>
</dbReference>
<feature type="region of interest" description="Disordered" evidence="16">
    <location>
        <begin position="326"/>
        <end position="356"/>
    </location>
</feature>
<feature type="domain" description="Kinetochore protein Nuf2 N-terminal" evidence="17">
    <location>
        <begin position="28"/>
        <end position="168"/>
    </location>
</feature>
<dbReference type="Pfam" id="PF18595">
    <property type="entry name" value="Nuf2_DHR10-like"/>
    <property type="match status" value="1"/>
</dbReference>
<evidence type="ECO:0000256" key="8">
    <source>
        <dbReference type="ARBA" id="ARBA00022776"/>
    </source>
</evidence>
<comment type="function">
    <text evidence="1">Acts as a component of the essential kinetochore-associated NDC80 complex, which is required for chromosome segregation and spindle checkpoint activity.</text>
</comment>
<dbReference type="Pfam" id="PF03800">
    <property type="entry name" value="Nuf2"/>
    <property type="match status" value="1"/>
</dbReference>
<name>A0A177A640_9PEZI</name>
<evidence type="ECO:0000313" key="19">
    <source>
        <dbReference type="EMBL" id="OAF56474.1"/>
    </source>
</evidence>
<dbReference type="VEuPathDB" id="FungiDB:GMDG_03852"/>
<dbReference type="GeneID" id="36289724"/>
<keyword evidence="11" id="KW-0539">Nucleus</keyword>
<feature type="region of interest" description="Disordered" evidence="16">
    <location>
        <begin position="1"/>
        <end position="27"/>
    </location>
</feature>
<feature type="compositionally biased region" description="Basic and acidic residues" evidence="16">
    <location>
        <begin position="335"/>
        <end position="356"/>
    </location>
</feature>
<dbReference type="GO" id="GO:0051315">
    <property type="term" value="P:attachment of mitotic spindle microtubules to kinetochore"/>
    <property type="evidence" value="ECO:0007669"/>
    <property type="project" value="TreeGrafter"/>
</dbReference>